<gene>
    <name evidence="3" type="ORF">DIW82_12120</name>
</gene>
<organism evidence="3 4">
    <name type="scientific">Corynebacterium nuruki</name>
    <dbReference type="NCBI Taxonomy" id="1032851"/>
    <lineage>
        <taxon>Bacteria</taxon>
        <taxon>Bacillati</taxon>
        <taxon>Actinomycetota</taxon>
        <taxon>Actinomycetes</taxon>
        <taxon>Mycobacteriales</taxon>
        <taxon>Corynebacteriaceae</taxon>
        <taxon>Corynebacterium</taxon>
    </lineage>
</organism>
<dbReference type="EMBL" id="DQID01000307">
    <property type="protein sequence ID" value="HCT15492.1"/>
    <property type="molecule type" value="Genomic_DNA"/>
</dbReference>
<evidence type="ECO:0000313" key="3">
    <source>
        <dbReference type="EMBL" id="HCT15492.1"/>
    </source>
</evidence>
<dbReference type="STRING" id="863239.GCA_000213935_01784"/>
<keyword evidence="1" id="KW-0238">DNA-binding</keyword>
<dbReference type="PANTHER" id="PTHR46797">
    <property type="entry name" value="HTH-TYPE TRANSCRIPTIONAL REGULATOR"/>
    <property type="match status" value="1"/>
</dbReference>
<dbReference type="PANTHER" id="PTHR46797:SF1">
    <property type="entry name" value="METHYLPHOSPHONATE SYNTHASE"/>
    <property type="match status" value="1"/>
</dbReference>
<dbReference type="Pfam" id="PF07883">
    <property type="entry name" value="Cupin_2"/>
    <property type="match status" value="1"/>
</dbReference>
<proteinExistence type="predicted"/>
<evidence type="ECO:0000256" key="1">
    <source>
        <dbReference type="ARBA" id="ARBA00023125"/>
    </source>
</evidence>
<dbReference type="InterPro" id="IPR011051">
    <property type="entry name" value="RmlC_Cupin_sf"/>
</dbReference>
<dbReference type="CDD" id="cd02209">
    <property type="entry name" value="cupin_XRE_C"/>
    <property type="match status" value="1"/>
</dbReference>
<protein>
    <submittedName>
        <fullName evidence="3">XRE family transcriptional regulator</fullName>
    </submittedName>
</protein>
<dbReference type="InterPro" id="IPR010982">
    <property type="entry name" value="Lambda_DNA-bd_dom_sf"/>
</dbReference>
<dbReference type="InterPro" id="IPR013096">
    <property type="entry name" value="Cupin_2"/>
</dbReference>
<dbReference type="GO" id="GO:0003700">
    <property type="term" value="F:DNA-binding transcription factor activity"/>
    <property type="evidence" value="ECO:0007669"/>
    <property type="project" value="TreeGrafter"/>
</dbReference>
<dbReference type="Gene3D" id="1.10.260.40">
    <property type="entry name" value="lambda repressor-like DNA-binding domains"/>
    <property type="match status" value="1"/>
</dbReference>
<dbReference type="CDD" id="cd00093">
    <property type="entry name" value="HTH_XRE"/>
    <property type="match status" value="1"/>
</dbReference>
<dbReference type="InterPro" id="IPR050807">
    <property type="entry name" value="TransReg_Diox_bact_type"/>
</dbReference>
<dbReference type="Pfam" id="PF01381">
    <property type="entry name" value="HTH_3"/>
    <property type="match status" value="1"/>
</dbReference>
<dbReference type="Proteomes" id="UP000261739">
    <property type="component" value="Unassembled WGS sequence"/>
</dbReference>
<dbReference type="SMART" id="SM00530">
    <property type="entry name" value="HTH_XRE"/>
    <property type="match status" value="1"/>
</dbReference>
<dbReference type="InterPro" id="IPR001387">
    <property type="entry name" value="Cro/C1-type_HTH"/>
</dbReference>
<dbReference type="AlphaFoldDB" id="A0A3D4T1S8"/>
<dbReference type="GO" id="GO:0003677">
    <property type="term" value="F:DNA binding"/>
    <property type="evidence" value="ECO:0007669"/>
    <property type="project" value="UniProtKB-KW"/>
</dbReference>
<evidence type="ECO:0000259" key="2">
    <source>
        <dbReference type="PROSITE" id="PS50943"/>
    </source>
</evidence>
<dbReference type="SUPFAM" id="SSF51182">
    <property type="entry name" value="RmlC-like cupins"/>
    <property type="match status" value="1"/>
</dbReference>
<dbReference type="Gene3D" id="2.60.120.10">
    <property type="entry name" value="Jelly Rolls"/>
    <property type="match status" value="1"/>
</dbReference>
<evidence type="ECO:0000313" key="4">
    <source>
        <dbReference type="Proteomes" id="UP000261739"/>
    </source>
</evidence>
<dbReference type="InterPro" id="IPR014710">
    <property type="entry name" value="RmlC-like_jellyroll"/>
</dbReference>
<dbReference type="GO" id="GO:0005829">
    <property type="term" value="C:cytosol"/>
    <property type="evidence" value="ECO:0007669"/>
    <property type="project" value="TreeGrafter"/>
</dbReference>
<feature type="domain" description="HTH cro/C1-type" evidence="2">
    <location>
        <begin position="18"/>
        <end position="71"/>
    </location>
</feature>
<accession>A0A3D4T1S8</accession>
<dbReference type="RefSeq" id="WP_273052975.1">
    <property type="nucleotide sequence ID" value="NZ_DAITTW010000012.1"/>
</dbReference>
<sequence>MDHHSKVTDTGWIGRRARSLRTAHGLTVADLAPRVGLSTAQLSRIESGDRQPSVGALISLARALGTTLSELVADEPAPDVHVVRATTATSHPTGSGTVTALSGPLPGIQALQLTLDPAAAPEPAVHDGEEWIRVLDGTAVLTVGGRRTDLQAGDAAHFRSTVPHSLTTPDAATVLLVTTGHHD</sequence>
<comment type="caution">
    <text evidence="3">The sequence shown here is derived from an EMBL/GenBank/DDBJ whole genome shotgun (WGS) entry which is preliminary data.</text>
</comment>
<reference evidence="3 4" key="1">
    <citation type="journal article" date="2018" name="Nat. Biotechnol.">
        <title>A standardized bacterial taxonomy based on genome phylogeny substantially revises the tree of life.</title>
        <authorList>
            <person name="Parks D.H."/>
            <person name="Chuvochina M."/>
            <person name="Waite D.W."/>
            <person name="Rinke C."/>
            <person name="Skarshewski A."/>
            <person name="Chaumeil P.A."/>
            <person name="Hugenholtz P."/>
        </authorList>
    </citation>
    <scope>NUCLEOTIDE SEQUENCE [LARGE SCALE GENOMIC DNA]</scope>
    <source>
        <strain evidence="3">UBA11247</strain>
    </source>
</reference>
<dbReference type="PROSITE" id="PS50943">
    <property type="entry name" value="HTH_CROC1"/>
    <property type="match status" value="1"/>
</dbReference>
<name>A0A3D4T1S8_9CORY</name>